<protein>
    <recommendedName>
        <fullName evidence="12">LAG1, DNA binding protein</fullName>
    </recommendedName>
</protein>
<feature type="compositionally biased region" description="Basic and acidic residues" evidence="7">
    <location>
        <begin position="124"/>
        <end position="140"/>
    </location>
</feature>
<reference evidence="10 11" key="1">
    <citation type="submission" date="2023-08" db="EMBL/GenBank/DDBJ databases">
        <title>A Necator americanus chromosomal reference genome.</title>
        <authorList>
            <person name="Ilik V."/>
            <person name="Petrzelkova K.J."/>
            <person name="Pardy F."/>
            <person name="Fuh T."/>
            <person name="Niatou-Singa F.S."/>
            <person name="Gouil Q."/>
            <person name="Baker L."/>
            <person name="Ritchie M.E."/>
            <person name="Jex A.R."/>
            <person name="Gazzola D."/>
            <person name="Li H."/>
            <person name="Toshio Fujiwara R."/>
            <person name="Zhan B."/>
            <person name="Aroian R.V."/>
            <person name="Pafco B."/>
            <person name="Schwarz E.M."/>
        </authorList>
    </citation>
    <scope>NUCLEOTIDE SEQUENCE [LARGE SCALE GENOMIC DNA]</scope>
    <source>
        <strain evidence="10 11">Aroian</strain>
        <tissue evidence="10">Whole animal</tissue>
    </source>
</reference>
<feature type="compositionally biased region" description="Polar residues" evidence="7">
    <location>
        <begin position="88"/>
        <end position="99"/>
    </location>
</feature>
<name>A0ABR1DA67_NECAM</name>
<feature type="region of interest" description="Disordered" evidence="7">
    <location>
        <begin position="57"/>
        <end position="155"/>
    </location>
</feature>
<keyword evidence="11" id="KW-1185">Reference proteome</keyword>
<feature type="domain" description="RBP-J/Cbf11/Cbf12 DNA binding" evidence="8">
    <location>
        <begin position="219"/>
        <end position="375"/>
    </location>
</feature>
<sequence length="707" mass="78034">MWQSPLSAAIAATQAQANTNLLQQISMLQNLHHQPQSSSNYLQATVASPHVANNTTVKQEPSDVRLVPRSTTVSASNGSSSQAHTSSLYTTSNLPSVTISSSNVPSTATTSSPASKRICFSPPEDSKSIEPIQSRRESPRNDNSSKTSQGQSSDQFYNVSASSSFLGSEFNGSSGHYSSLIQPVVHSTPLQLAIGESPQPLTSERMAQYLCNRDQYDCVISIFHAKVAQKSYGNEKRFFCPPPCIYLLGEGWKEKRSRVEALYKSFKEHQKRMGVAPELGPEHERISEQQASELCAFIGIGAPSDQERQQLDFSNGKDYCAAKTLYISDSDKRKYFELSIQFFYGCGVEIGLFLSQRIKVISKPSKKKQSMKNTDCKYLCIASGTKVALFNRLRSQTVSTRYLHVDNGAFHASSTKWGAFTIHLFDDEPTAPESENFTVKDGFVYYGSVVKLVDSVTGIALPRLKIRKVDKQHVILDATTNEEPVSQLHKCAFQMIDNETVYLCLSHDKIIQHQATPIDATHHQISDGAAWTIISTDKAEYRFYEAMGPVSQPITPVPVVSGLDITGSDSMARVELTGYNMKPNLKIWFGTTPVETIYRSDESLTCQVPSHTVIKNEASGWDFGGDEAEVPITLVRDDGKRSSVIPHGLVDGRRSEDDLTSLKCLLKDENEIAAVKLIETDDPTGDGFALALVTTNGRKYLERYGHN</sequence>
<gene>
    <name evidence="10" type="primary">Necator_chrIV.g13603</name>
    <name evidence="10" type="ORF">RB195_000312</name>
</gene>
<evidence type="ECO:0000259" key="9">
    <source>
        <dbReference type="SMART" id="SM01268"/>
    </source>
</evidence>
<evidence type="ECO:0000256" key="2">
    <source>
        <dbReference type="ARBA" id="ARBA00009704"/>
    </source>
</evidence>
<dbReference type="Proteomes" id="UP001303046">
    <property type="component" value="Unassembled WGS sequence"/>
</dbReference>
<feature type="compositionally biased region" description="Low complexity" evidence="7">
    <location>
        <begin position="70"/>
        <end position="87"/>
    </location>
</feature>
<evidence type="ECO:0000256" key="7">
    <source>
        <dbReference type="SAM" id="MobiDB-lite"/>
    </source>
</evidence>
<comment type="subcellular location">
    <subcellularLocation>
        <location evidence="1">Nucleus</location>
    </subcellularLocation>
</comment>
<organism evidence="10 11">
    <name type="scientific">Necator americanus</name>
    <name type="common">Human hookworm</name>
    <dbReference type="NCBI Taxonomy" id="51031"/>
    <lineage>
        <taxon>Eukaryota</taxon>
        <taxon>Metazoa</taxon>
        <taxon>Ecdysozoa</taxon>
        <taxon>Nematoda</taxon>
        <taxon>Chromadorea</taxon>
        <taxon>Rhabditida</taxon>
        <taxon>Rhabditina</taxon>
        <taxon>Rhabditomorpha</taxon>
        <taxon>Strongyloidea</taxon>
        <taxon>Ancylostomatidae</taxon>
        <taxon>Bunostominae</taxon>
        <taxon>Necator</taxon>
    </lineage>
</organism>
<comment type="caution">
    <text evidence="10">The sequence shown here is derived from an EMBL/GenBank/DDBJ whole genome shotgun (WGS) entry which is preliminary data.</text>
</comment>
<keyword evidence="4" id="KW-0238">DNA-binding</keyword>
<evidence type="ECO:0000313" key="11">
    <source>
        <dbReference type="Proteomes" id="UP001303046"/>
    </source>
</evidence>
<feature type="compositionally biased region" description="Polar residues" evidence="7">
    <location>
        <begin position="141"/>
        <end position="155"/>
    </location>
</feature>
<dbReference type="Gene3D" id="2.60.40.1450">
    <property type="entry name" value="LAG1, DNA binding domain"/>
    <property type="match status" value="1"/>
</dbReference>
<dbReference type="InterPro" id="IPR036358">
    <property type="entry name" value="BTD_sf"/>
</dbReference>
<evidence type="ECO:0000256" key="4">
    <source>
        <dbReference type="ARBA" id="ARBA00023125"/>
    </source>
</evidence>
<evidence type="ECO:0000256" key="6">
    <source>
        <dbReference type="ARBA" id="ARBA00023242"/>
    </source>
</evidence>
<dbReference type="SUPFAM" id="SSF81296">
    <property type="entry name" value="E set domains"/>
    <property type="match status" value="1"/>
</dbReference>
<dbReference type="Pfam" id="PF20144">
    <property type="entry name" value="TIG_SUH"/>
    <property type="match status" value="1"/>
</dbReference>
<dbReference type="InterPro" id="IPR008967">
    <property type="entry name" value="p53-like_TF_DNA-bd_sf"/>
</dbReference>
<keyword evidence="5" id="KW-0804">Transcription</keyword>
<feature type="domain" description="Beta-trefoil DNA-binding" evidence="9">
    <location>
        <begin position="379"/>
        <end position="531"/>
    </location>
</feature>
<dbReference type="Gene3D" id="2.60.40.10">
    <property type="entry name" value="Immunoglobulins"/>
    <property type="match status" value="1"/>
</dbReference>
<dbReference type="Gene3D" id="2.80.10.50">
    <property type="match status" value="1"/>
</dbReference>
<dbReference type="SUPFAM" id="SSF110217">
    <property type="entry name" value="DNA-binding protein LAG-1 (CSL)"/>
    <property type="match status" value="1"/>
</dbReference>
<dbReference type="InterPro" id="IPR038007">
    <property type="entry name" value="RBP-Jkappa_IPT"/>
</dbReference>
<evidence type="ECO:0008006" key="12">
    <source>
        <dbReference type="Google" id="ProtNLM"/>
    </source>
</evidence>
<dbReference type="PANTHER" id="PTHR10665">
    <property type="entry name" value="RECOMBINING BINDING PROTEIN SUPPRESSOR OF HAIRLESS"/>
    <property type="match status" value="1"/>
</dbReference>
<keyword evidence="3" id="KW-0805">Transcription regulation</keyword>
<dbReference type="InterPro" id="IPR014756">
    <property type="entry name" value="Ig_E-set"/>
</dbReference>
<dbReference type="Pfam" id="PF09271">
    <property type="entry name" value="LAG1-DNAbind"/>
    <property type="match status" value="1"/>
</dbReference>
<evidence type="ECO:0000313" key="10">
    <source>
        <dbReference type="EMBL" id="KAK6746986.1"/>
    </source>
</evidence>
<dbReference type="SUPFAM" id="SSF49417">
    <property type="entry name" value="p53-like transcription factors"/>
    <property type="match status" value="1"/>
</dbReference>
<dbReference type="InterPro" id="IPR040159">
    <property type="entry name" value="CLS_fam"/>
</dbReference>
<accession>A0ABR1DA67</accession>
<evidence type="ECO:0000259" key="8">
    <source>
        <dbReference type="SMART" id="SM01267"/>
    </source>
</evidence>
<feature type="compositionally biased region" description="Low complexity" evidence="7">
    <location>
        <begin position="100"/>
        <end position="115"/>
    </location>
</feature>
<evidence type="ECO:0000256" key="3">
    <source>
        <dbReference type="ARBA" id="ARBA00023015"/>
    </source>
</evidence>
<dbReference type="SMART" id="SM01267">
    <property type="entry name" value="LAG1_DNAbind"/>
    <property type="match status" value="1"/>
</dbReference>
<dbReference type="InterPro" id="IPR013783">
    <property type="entry name" value="Ig-like_fold"/>
</dbReference>
<dbReference type="InterPro" id="IPR037095">
    <property type="entry name" value="RBP-J/Cbf11_DNA-bd_sf"/>
</dbReference>
<evidence type="ECO:0000256" key="5">
    <source>
        <dbReference type="ARBA" id="ARBA00023163"/>
    </source>
</evidence>
<evidence type="ECO:0000256" key="1">
    <source>
        <dbReference type="ARBA" id="ARBA00004123"/>
    </source>
</evidence>
<keyword evidence="6" id="KW-0539">Nucleus</keyword>
<dbReference type="InterPro" id="IPR015350">
    <property type="entry name" value="Beta-trefoil_DNA-bd_dom"/>
</dbReference>
<dbReference type="SMART" id="SM01268">
    <property type="entry name" value="BTD"/>
    <property type="match status" value="1"/>
</dbReference>
<proteinExistence type="inferred from homology"/>
<dbReference type="InterPro" id="IPR015351">
    <property type="entry name" value="RBP-J/Cbf11/Cbf12_DNA-bd"/>
</dbReference>
<dbReference type="EMBL" id="JAVFWL010000004">
    <property type="protein sequence ID" value="KAK6746986.1"/>
    <property type="molecule type" value="Genomic_DNA"/>
</dbReference>
<comment type="similarity">
    <text evidence="2">Belongs to the Su(H) family.</text>
</comment>
<dbReference type="Pfam" id="PF09270">
    <property type="entry name" value="BTD"/>
    <property type="match status" value="1"/>
</dbReference>